<dbReference type="EMBL" id="PVZF01000035">
    <property type="protein sequence ID" value="PRY06090.1"/>
    <property type="molecule type" value="Genomic_DNA"/>
</dbReference>
<gene>
    <name evidence="2" type="ORF">CLV37_1355</name>
</gene>
<accession>A0A2T0QNB1</accession>
<feature type="region of interest" description="Disordered" evidence="1">
    <location>
        <begin position="139"/>
        <end position="179"/>
    </location>
</feature>
<evidence type="ECO:0000313" key="3">
    <source>
        <dbReference type="Proteomes" id="UP000238083"/>
    </source>
</evidence>
<organism evidence="2 3">
    <name type="scientific">Kineococcus rhizosphaerae</name>
    <dbReference type="NCBI Taxonomy" id="559628"/>
    <lineage>
        <taxon>Bacteria</taxon>
        <taxon>Bacillati</taxon>
        <taxon>Actinomycetota</taxon>
        <taxon>Actinomycetes</taxon>
        <taxon>Kineosporiales</taxon>
        <taxon>Kineosporiaceae</taxon>
        <taxon>Kineococcus</taxon>
    </lineage>
</organism>
<dbReference type="RefSeq" id="WP_170127529.1">
    <property type="nucleotide sequence ID" value="NZ_PVZF01000035.1"/>
</dbReference>
<dbReference type="Proteomes" id="UP000238083">
    <property type="component" value="Unassembled WGS sequence"/>
</dbReference>
<sequence length="179" mass="20131">MARRLNPYAFTWEVREIGEEDHLELDVECPVFVDNLDGPLSWMTLAQARQTRVRAAGLLARLGWAVADELRAQQREHGCGSWQLPGCEVQSRGGVGVRSILDVHDDWGSPIGLYLTIRRGRGNAWRRRVREVLEEFVEQEQPESADAFRWSELPDLPADDEPPAPAGGPALSLIHRRSA</sequence>
<comment type="caution">
    <text evidence="2">The sequence shown here is derived from an EMBL/GenBank/DDBJ whole genome shotgun (WGS) entry which is preliminary data.</text>
</comment>
<proteinExistence type="predicted"/>
<reference evidence="2 3" key="1">
    <citation type="submission" date="2018-03" db="EMBL/GenBank/DDBJ databases">
        <title>Genomic Encyclopedia of Archaeal and Bacterial Type Strains, Phase II (KMG-II): from individual species to whole genera.</title>
        <authorList>
            <person name="Goeker M."/>
        </authorList>
    </citation>
    <scope>NUCLEOTIDE SEQUENCE [LARGE SCALE GENOMIC DNA]</scope>
    <source>
        <strain evidence="2 3">DSM 19711</strain>
    </source>
</reference>
<protein>
    <submittedName>
        <fullName evidence="2">Uncharacterized protein</fullName>
    </submittedName>
</protein>
<keyword evidence="3" id="KW-1185">Reference proteome</keyword>
<evidence type="ECO:0000313" key="2">
    <source>
        <dbReference type="EMBL" id="PRY06090.1"/>
    </source>
</evidence>
<evidence type="ECO:0000256" key="1">
    <source>
        <dbReference type="SAM" id="MobiDB-lite"/>
    </source>
</evidence>
<dbReference type="AlphaFoldDB" id="A0A2T0QNB1"/>
<name>A0A2T0QNB1_9ACTN</name>